<organism evidence="1 2">
    <name type="scientific">Agrilactobacillus composti DSM 18527 = JCM 14202</name>
    <dbReference type="NCBI Taxonomy" id="1423734"/>
    <lineage>
        <taxon>Bacteria</taxon>
        <taxon>Bacillati</taxon>
        <taxon>Bacillota</taxon>
        <taxon>Bacilli</taxon>
        <taxon>Lactobacillales</taxon>
        <taxon>Lactobacillaceae</taxon>
        <taxon>Agrilactobacillus</taxon>
    </lineage>
</organism>
<reference evidence="1 2" key="1">
    <citation type="journal article" date="2015" name="Genome Announc.">
        <title>Expanding the biotechnology potential of lactobacilli through comparative genomics of 213 strains and associated genera.</title>
        <authorList>
            <person name="Sun Z."/>
            <person name="Harris H.M."/>
            <person name="McCann A."/>
            <person name="Guo C."/>
            <person name="Argimon S."/>
            <person name="Zhang W."/>
            <person name="Yang X."/>
            <person name="Jeffery I.B."/>
            <person name="Cooney J.C."/>
            <person name="Kagawa T.F."/>
            <person name="Liu W."/>
            <person name="Song Y."/>
            <person name="Salvetti E."/>
            <person name="Wrobel A."/>
            <person name="Rasinkangas P."/>
            <person name="Parkhill J."/>
            <person name="Rea M.C."/>
            <person name="O'Sullivan O."/>
            <person name="Ritari J."/>
            <person name="Douillard F.P."/>
            <person name="Paul Ross R."/>
            <person name="Yang R."/>
            <person name="Briner A.E."/>
            <person name="Felis G.E."/>
            <person name="de Vos W.M."/>
            <person name="Barrangou R."/>
            <person name="Klaenhammer T.R."/>
            <person name="Caufield P.W."/>
            <person name="Cui Y."/>
            <person name="Zhang H."/>
            <person name="O'Toole P.W."/>
        </authorList>
    </citation>
    <scope>NUCLEOTIDE SEQUENCE [LARGE SCALE GENOMIC DNA]</scope>
    <source>
        <strain evidence="1 2">DSM 18527</strain>
    </source>
</reference>
<keyword evidence="2" id="KW-1185">Reference proteome</keyword>
<comment type="caution">
    <text evidence="1">The sequence shown here is derived from an EMBL/GenBank/DDBJ whole genome shotgun (WGS) entry which is preliminary data.</text>
</comment>
<name>A0A0R1Y0Y1_9LACO</name>
<accession>A0A0R1Y0Y1</accession>
<dbReference type="EMBL" id="AZGA01000040">
    <property type="protein sequence ID" value="KRM33931.1"/>
    <property type="molecule type" value="Genomic_DNA"/>
</dbReference>
<proteinExistence type="predicted"/>
<gene>
    <name evidence="1" type="ORF">FC83_GL002314</name>
</gene>
<dbReference type="PATRIC" id="fig|1423734.3.peg.2344"/>
<evidence type="ECO:0000313" key="1">
    <source>
        <dbReference type="EMBL" id="KRM33931.1"/>
    </source>
</evidence>
<dbReference type="Proteomes" id="UP000051236">
    <property type="component" value="Unassembled WGS sequence"/>
</dbReference>
<evidence type="ECO:0000313" key="2">
    <source>
        <dbReference type="Proteomes" id="UP000051236"/>
    </source>
</evidence>
<dbReference type="AlphaFoldDB" id="A0A0R1Y0Y1"/>
<protein>
    <submittedName>
        <fullName evidence="1">Uncharacterized protein</fullName>
    </submittedName>
</protein>
<sequence length="231" mass="25388">MVAFLIIGATSTNGTASASTIDTPQVPYSVSSVGFPVKIYNDAACTQYSGKTLATNNSDWQVIRQSTVPENGIKKFLAYDLGNNQWVKADEVFRGFNKVGAGVSYAYSRGQKVPVYDSPQLWHITGYLDPAISYWKVNSFTLYGPTNNNINRVNLGNNQWVDSTKNVDVIRTAMLFPDGTLTYNQDGQQTGAVSGNYDYYKIFGATTINGMTYVKLGSDNQWVKLSDGTMN</sequence>